<sequence length="270" mass="29868">MSIASGQIETNIFDLSENTQLVKPNQMSLPVNTFQQFSKTNQLPTISQTNLKTGLKGKDILKAISTPKETPAVESFTKSTTSTASSATEKKSEVEGTSSSSTEQKPTQKLKGLKGKLSGWTRLKKHMVVEPEEPKFPDPMDNPLVPPIGKGPKALKMWDALLFQMFSTKEKIMHQINSNKKDSDTKKASKDDQAALPSFVNRLPVLLYSPRFNARKLKEAAEKPLNKIAAAFEIGLIKRKSQEEERKDFNRTAKGFGPTKNTDVTDEANG</sequence>
<reference evidence="2" key="1">
    <citation type="submission" date="2025-08" db="UniProtKB">
        <authorList>
            <consortium name="Ensembl"/>
        </authorList>
    </citation>
    <scope>IDENTIFICATION</scope>
</reference>
<dbReference type="InterPro" id="IPR028004">
    <property type="entry name" value="DUF4643"/>
</dbReference>
<protein>
    <submittedName>
        <fullName evidence="2">Uncharacterized protein</fullName>
    </submittedName>
</protein>
<feature type="region of interest" description="Disordered" evidence="1">
    <location>
        <begin position="69"/>
        <end position="115"/>
    </location>
</feature>
<name>A0A3B3WME6_9TELE</name>
<accession>A0A3B3WME6</accession>
<feature type="compositionally biased region" description="Low complexity" evidence="1">
    <location>
        <begin position="77"/>
        <end position="87"/>
    </location>
</feature>
<dbReference type="AlphaFoldDB" id="A0A3B3WME6"/>
<dbReference type="Pfam" id="PF15485">
    <property type="entry name" value="DUF4643"/>
    <property type="match status" value="1"/>
</dbReference>
<reference evidence="2" key="2">
    <citation type="submission" date="2025-09" db="UniProtKB">
        <authorList>
            <consortium name="Ensembl"/>
        </authorList>
    </citation>
    <scope>IDENTIFICATION</scope>
</reference>
<feature type="region of interest" description="Disordered" evidence="1">
    <location>
        <begin position="243"/>
        <end position="270"/>
    </location>
</feature>
<dbReference type="Ensembl" id="ENSPMET00000010120.1">
    <property type="protein sequence ID" value="ENSPMEP00000003892.1"/>
    <property type="gene ID" value="ENSPMEG00000005086.1"/>
</dbReference>
<evidence type="ECO:0000256" key="1">
    <source>
        <dbReference type="SAM" id="MobiDB-lite"/>
    </source>
</evidence>
<evidence type="ECO:0000313" key="3">
    <source>
        <dbReference type="Proteomes" id="UP000261480"/>
    </source>
</evidence>
<organism evidence="2 3">
    <name type="scientific">Poecilia mexicana</name>
    <dbReference type="NCBI Taxonomy" id="48701"/>
    <lineage>
        <taxon>Eukaryota</taxon>
        <taxon>Metazoa</taxon>
        <taxon>Chordata</taxon>
        <taxon>Craniata</taxon>
        <taxon>Vertebrata</taxon>
        <taxon>Euteleostomi</taxon>
        <taxon>Actinopterygii</taxon>
        <taxon>Neopterygii</taxon>
        <taxon>Teleostei</taxon>
        <taxon>Neoteleostei</taxon>
        <taxon>Acanthomorphata</taxon>
        <taxon>Ovalentaria</taxon>
        <taxon>Atherinomorphae</taxon>
        <taxon>Cyprinodontiformes</taxon>
        <taxon>Poeciliidae</taxon>
        <taxon>Poeciliinae</taxon>
        <taxon>Poecilia</taxon>
    </lineage>
</organism>
<dbReference type="PANTHER" id="PTHR38004:SF1">
    <property type="entry name" value="PROLINE-RICH PROTEIN 33"/>
    <property type="match status" value="1"/>
</dbReference>
<keyword evidence="3" id="KW-1185">Reference proteome</keyword>
<dbReference type="PANTHER" id="PTHR38004">
    <property type="entry name" value="PROLINE-RICH PROTEIN 33"/>
    <property type="match status" value="1"/>
</dbReference>
<evidence type="ECO:0000313" key="2">
    <source>
        <dbReference type="Ensembl" id="ENSPMEP00000003892.1"/>
    </source>
</evidence>
<dbReference type="Proteomes" id="UP000261480">
    <property type="component" value="Unplaced"/>
</dbReference>
<proteinExistence type="predicted"/>